<evidence type="ECO:0000313" key="1">
    <source>
        <dbReference type="EMBL" id="KAJ1205128.1"/>
    </source>
</evidence>
<gene>
    <name evidence="1" type="ORF">NDU88_000563</name>
    <name evidence="2" type="ORF">NDU88_000575</name>
</gene>
<accession>A0AAV7VTW6</accession>
<evidence type="ECO:0000313" key="3">
    <source>
        <dbReference type="Proteomes" id="UP001066276"/>
    </source>
</evidence>
<name>A0AAV7VTW6_PLEWA</name>
<dbReference type="EMBL" id="JANPWB010000002">
    <property type="protein sequence ID" value="KAJ1205128.1"/>
    <property type="molecule type" value="Genomic_DNA"/>
</dbReference>
<reference evidence="1" key="1">
    <citation type="journal article" date="2022" name="bioRxiv">
        <title>Sequencing and chromosome-scale assembly of the giantPleurodeles waltlgenome.</title>
        <authorList>
            <person name="Brown T."/>
            <person name="Elewa A."/>
            <person name="Iarovenko S."/>
            <person name="Subramanian E."/>
            <person name="Araus A.J."/>
            <person name="Petzold A."/>
            <person name="Susuki M."/>
            <person name="Suzuki K.-i.T."/>
            <person name="Hayashi T."/>
            <person name="Toyoda A."/>
            <person name="Oliveira C."/>
            <person name="Osipova E."/>
            <person name="Leigh N.D."/>
            <person name="Simon A."/>
            <person name="Yun M.H."/>
        </authorList>
    </citation>
    <scope>NUCLEOTIDE SEQUENCE</scope>
    <source>
        <strain evidence="1">20211129_DDA</strain>
        <tissue evidence="1">Liver</tissue>
    </source>
</reference>
<organism evidence="1 3">
    <name type="scientific">Pleurodeles waltl</name>
    <name type="common">Iberian ribbed newt</name>
    <dbReference type="NCBI Taxonomy" id="8319"/>
    <lineage>
        <taxon>Eukaryota</taxon>
        <taxon>Metazoa</taxon>
        <taxon>Chordata</taxon>
        <taxon>Craniata</taxon>
        <taxon>Vertebrata</taxon>
        <taxon>Euteleostomi</taxon>
        <taxon>Amphibia</taxon>
        <taxon>Batrachia</taxon>
        <taxon>Caudata</taxon>
        <taxon>Salamandroidea</taxon>
        <taxon>Salamandridae</taxon>
        <taxon>Pleurodelinae</taxon>
        <taxon>Pleurodeles</taxon>
    </lineage>
</organism>
<comment type="caution">
    <text evidence="1">The sequence shown here is derived from an EMBL/GenBank/DDBJ whole genome shotgun (WGS) entry which is preliminary data.</text>
</comment>
<evidence type="ECO:0008006" key="4">
    <source>
        <dbReference type="Google" id="ProtNLM"/>
    </source>
</evidence>
<evidence type="ECO:0000313" key="2">
    <source>
        <dbReference type="EMBL" id="KAJ1205140.1"/>
    </source>
</evidence>
<keyword evidence="3" id="KW-1185">Reference proteome</keyword>
<sequence length="95" mass="9886">MGAAWGPRVVACKVVICCWTGPVSGAAITLVGFVAVPPAPVERTLSVLESGGSSHKSPDLLGIYLGAPVGPELGWGRKPWVEEPPNKHPGLCFVR</sequence>
<protein>
    <recommendedName>
        <fullName evidence="4">Secreted protein</fullName>
    </recommendedName>
</protein>
<dbReference type="EMBL" id="JANPWB010000002">
    <property type="protein sequence ID" value="KAJ1205140.1"/>
    <property type="molecule type" value="Genomic_DNA"/>
</dbReference>
<proteinExistence type="predicted"/>
<dbReference type="Proteomes" id="UP001066276">
    <property type="component" value="Chromosome 1_2"/>
</dbReference>
<dbReference type="AlphaFoldDB" id="A0AAV7VTW6"/>